<dbReference type="InterPro" id="IPR014030">
    <property type="entry name" value="Ketoacyl_synth_N"/>
</dbReference>
<dbReference type="Gene3D" id="3.30.70.3290">
    <property type="match status" value="1"/>
</dbReference>
<feature type="domain" description="Ketosynthase family 3 (KS3)" evidence="11">
    <location>
        <begin position="19"/>
        <end position="445"/>
    </location>
</feature>
<dbReference type="Gene3D" id="3.40.47.10">
    <property type="match status" value="1"/>
</dbReference>
<keyword evidence="7" id="KW-0511">Multifunctional enzyme</keyword>
<dbReference type="GO" id="GO:0005886">
    <property type="term" value="C:plasma membrane"/>
    <property type="evidence" value="ECO:0007669"/>
    <property type="project" value="TreeGrafter"/>
</dbReference>
<dbReference type="InterPro" id="IPR029058">
    <property type="entry name" value="AB_hydrolase_fold"/>
</dbReference>
<dbReference type="SMART" id="SM00825">
    <property type="entry name" value="PKS_KS"/>
    <property type="match status" value="1"/>
</dbReference>
<dbReference type="PANTHER" id="PTHR43775:SF37">
    <property type="entry name" value="SI:DKEY-61P9.11"/>
    <property type="match status" value="1"/>
</dbReference>
<evidence type="ECO:0000256" key="8">
    <source>
        <dbReference type="ARBA" id="ARBA00023315"/>
    </source>
</evidence>
<accession>A0A1U9QZQ0</accession>
<dbReference type="InterPro" id="IPR050091">
    <property type="entry name" value="PKS_NRPS_Biosynth_Enz"/>
</dbReference>
<dbReference type="Gene3D" id="3.40.50.1820">
    <property type="entry name" value="alpha/beta hydrolase"/>
    <property type="match status" value="1"/>
</dbReference>
<dbReference type="Pfam" id="PF08659">
    <property type="entry name" value="KR"/>
    <property type="match status" value="1"/>
</dbReference>
<name>A0A1U9QZQ0_STRNV</name>
<dbReference type="Pfam" id="PF02801">
    <property type="entry name" value="Ketoacyl-synt_C"/>
    <property type="match status" value="1"/>
</dbReference>
<dbReference type="SMART" id="SM00823">
    <property type="entry name" value="PKS_PP"/>
    <property type="match status" value="1"/>
</dbReference>
<keyword evidence="1" id="KW-0596">Phosphopantetheine</keyword>
<dbReference type="Pfam" id="PF00550">
    <property type="entry name" value="PP-binding"/>
    <property type="match status" value="1"/>
</dbReference>
<dbReference type="Pfam" id="PF21394">
    <property type="entry name" value="Beta-ketacyl_N"/>
    <property type="match status" value="1"/>
</dbReference>
<dbReference type="SUPFAM" id="SSF53901">
    <property type="entry name" value="Thiolase-like"/>
    <property type="match status" value="1"/>
</dbReference>
<keyword evidence="4" id="KW-0276">Fatty acid metabolism</keyword>
<dbReference type="InterPro" id="IPR049490">
    <property type="entry name" value="C883_1060-like_KR_N"/>
</dbReference>
<evidence type="ECO:0000256" key="9">
    <source>
        <dbReference type="SAM" id="MobiDB-lite"/>
    </source>
</evidence>
<dbReference type="InterPro" id="IPR020806">
    <property type="entry name" value="PKS_PP-bd"/>
</dbReference>
<dbReference type="FunFam" id="3.40.47.10:FF:000042">
    <property type="entry name" value="Polyketide synthase Pks13"/>
    <property type="match status" value="1"/>
</dbReference>
<evidence type="ECO:0000256" key="7">
    <source>
        <dbReference type="ARBA" id="ARBA00023268"/>
    </source>
</evidence>
<gene>
    <name evidence="12" type="ORF">BBN63_28650</name>
</gene>
<dbReference type="SUPFAM" id="SSF47336">
    <property type="entry name" value="ACP-like"/>
    <property type="match status" value="1"/>
</dbReference>
<keyword evidence="13" id="KW-1185">Reference proteome</keyword>
<dbReference type="GO" id="GO:0005737">
    <property type="term" value="C:cytoplasm"/>
    <property type="evidence" value="ECO:0007669"/>
    <property type="project" value="TreeGrafter"/>
</dbReference>
<dbReference type="Proteomes" id="UP000189677">
    <property type="component" value="Chromosome"/>
</dbReference>
<evidence type="ECO:0000256" key="3">
    <source>
        <dbReference type="ARBA" id="ARBA00022679"/>
    </source>
</evidence>
<keyword evidence="5" id="KW-0443">Lipid metabolism</keyword>
<evidence type="ECO:0000256" key="2">
    <source>
        <dbReference type="ARBA" id="ARBA00022553"/>
    </source>
</evidence>
<proteinExistence type="predicted"/>
<protein>
    <submittedName>
        <fullName evidence="12">Uncharacterized protein</fullName>
    </submittedName>
</protein>
<dbReference type="KEGG" id="snw:BBN63_28650"/>
<dbReference type="InterPro" id="IPR016039">
    <property type="entry name" value="Thiolase-like"/>
</dbReference>
<reference evidence="12 13" key="1">
    <citation type="submission" date="2016-11" db="EMBL/GenBank/DDBJ databases">
        <title>Complete genome sequence of Streptomyces niveus SCSIO 3406.</title>
        <authorList>
            <person name="Zhu Q."/>
            <person name="Cheng W."/>
            <person name="Song Y."/>
            <person name="Li Q."/>
            <person name="Ju J."/>
        </authorList>
    </citation>
    <scope>NUCLEOTIDE SEQUENCE [LARGE SCALE GENOMIC DNA]</scope>
    <source>
        <strain evidence="12 13">SCSIO 3406</strain>
    </source>
</reference>
<dbReference type="GO" id="GO:0004315">
    <property type="term" value="F:3-oxoacyl-[acyl-carrier-protein] synthase activity"/>
    <property type="evidence" value="ECO:0007669"/>
    <property type="project" value="InterPro"/>
</dbReference>
<dbReference type="InterPro" id="IPR032821">
    <property type="entry name" value="PKS_assoc"/>
</dbReference>
<dbReference type="SUPFAM" id="SSF51735">
    <property type="entry name" value="NAD(P)-binding Rossmann-fold domains"/>
    <property type="match status" value="2"/>
</dbReference>
<dbReference type="InterPro" id="IPR013968">
    <property type="entry name" value="PKS_KR"/>
</dbReference>
<evidence type="ECO:0000256" key="6">
    <source>
        <dbReference type="ARBA" id="ARBA00023194"/>
    </source>
</evidence>
<dbReference type="CDD" id="cd00833">
    <property type="entry name" value="PKS"/>
    <property type="match status" value="1"/>
</dbReference>
<evidence type="ECO:0000256" key="5">
    <source>
        <dbReference type="ARBA" id="ARBA00023098"/>
    </source>
</evidence>
<dbReference type="OrthoDB" id="9778690at2"/>
<keyword evidence="3" id="KW-0808">Transferase</keyword>
<feature type="compositionally biased region" description="Basic residues" evidence="9">
    <location>
        <begin position="1427"/>
        <end position="1436"/>
    </location>
</feature>
<dbReference type="Gene3D" id="3.40.366.10">
    <property type="entry name" value="Malonyl-Coenzyme A Acyl Carrier Protein, domain 2"/>
    <property type="match status" value="2"/>
</dbReference>
<dbReference type="PROSITE" id="PS50075">
    <property type="entry name" value="CARRIER"/>
    <property type="match status" value="1"/>
</dbReference>
<dbReference type="PROSITE" id="PS52004">
    <property type="entry name" value="KS3_2"/>
    <property type="match status" value="1"/>
</dbReference>
<dbReference type="InterPro" id="IPR001227">
    <property type="entry name" value="Ac_transferase_dom_sf"/>
</dbReference>
<keyword evidence="2" id="KW-0597">Phosphoprotein</keyword>
<dbReference type="RefSeq" id="WP_078078221.1">
    <property type="nucleotide sequence ID" value="NZ_CP018047.1"/>
</dbReference>
<dbReference type="InterPro" id="IPR014043">
    <property type="entry name" value="Acyl_transferase_dom"/>
</dbReference>
<evidence type="ECO:0000256" key="4">
    <source>
        <dbReference type="ARBA" id="ARBA00022832"/>
    </source>
</evidence>
<dbReference type="InterPro" id="IPR014031">
    <property type="entry name" value="Ketoacyl_synth_C"/>
</dbReference>
<dbReference type="PANTHER" id="PTHR43775">
    <property type="entry name" value="FATTY ACID SYNTHASE"/>
    <property type="match status" value="1"/>
</dbReference>
<dbReference type="GO" id="GO:0031177">
    <property type="term" value="F:phosphopantetheine binding"/>
    <property type="evidence" value="ECO:0007669"/>
    <property type="project" value="InterPro"/>
</dbReference>
<dbReference type="GO" id="GO:0017000">
    <property type="term" value="P:antibiotic biosynthetic process"/>
    <property type="evidence" value="ECO:0007669"/>
    <property type="project" value="UniProtKB-KW"/>
</dbReference>
<dbReference type="InterPro" id="IPR036291">
    <property type="entry name" value="NAD(P)-bd_dom_sf"/>
</dbReference>
<dbReference type="GO" id="GO:0004312">
    <property type="term" value="F:fatty acid synthase activity"/>
    <property type="evidence" value="ECO:0007669"/>
    <property type="project" value="TreeGrafter"/>
</dbReference>
<dbReference type="PROSITE" id="PS00606">
    <property type="entry name" value="KS3_1"/>
    <property type="match status" value="1"/>
</dbReference>
<dbReference type="InterPro" id="IPR057326">
    <property type="entry name" value="KR_dom"/>
</dbReference>
<sequence>MSERYEDDRAVAGEPDVRPGDIAVVGMHGRFPGARDCDEFWRRVSAGDDCVGFHSDAELRAAGVPEALIGDERYVKSHGGLDEPFGFDPEFFGYSAREGELMDPQQRIFLETAWELLEMTGYAGTPGEPVVGVFAGASMNTYLTNVLARSVDLLSLEGTEIMLTNDKDYLPTRVSYKLGLTGPSVNVQSGCSTSLVAVHLAVQSLVGGECDIALAGGVSVHVSPRPGYLYQEGLMFSPDGRCRPFDSEASGTAFGDGVGIVALKRLGDALDDGDQILAVVKGTAVNNDGSRKVGFTAPGVAGQSDVITEAHAVAEVPSRSIGYMEAHGTGTALGDPVEFAALREAFGSDTSDTAFCALGSVKANVGHLAGAAGIAGFIKAVLAVRHGMIPPHPHFTSPHPELELDKSPFYISDRLLPWPSDGGPRRAGVSSFGMGGTNAHAVLEEPPPARPAGTAPGGPSLIPVSAATPGALGTALAALADRLESADAPSLADTAHTLRTGRRAFPHRYAVRATTHREAADRLRAAARLPHAQAVGFAPPVTLVLGGTPDTGLAALAAEVHQVRTTLERAARLLADSGVPDALVTAAVSGAPAGPGDPAVRDIAGFLSAYAHATLWTGSGLRPATVAGAGAGELAAACVAGVLTLAEALAVLAHRAGFAARPPRPGTGPGRTSLLSAVSGAPFDPATAGAEHWTEDIWTAGRLPEAVAAGAPEDGIVLTAGLDPVLTSAVRTRTAGTLVTVPGTAGSAELTPEHLLDTAGRLWTAGVEVDWTRWTGGAPRRVPLPTHPLERRRLVREPEAPADPARQRTDDPERWLYTESWQRAGSLRRDTAPPTGRWLLFEDEGGVGEGLRAALAGHGIDAVAVRAGDRYARTGPSAFTLDPDDPDGPRALFAALAAEGGVPDRIVHLWTLDDEDGASGEPPTPERFERAQRRGLYSVLETATAVSGTPRTGGTRISVVARGLFDVLGGERPDPATSTVTAAARVVPQEFTGIACHCVDPGPGPVSGRELLAELAGPGDETHVALRRGHRWVQRFRSLDRPGAGGRVALKEGGVYLITGGLGGIGLTLAGHLASAYGAKLVLTGRTAMPEPAEYADWLDTHGPGHPEYARVRTLSELAARAGGLLTVAADVTDRGAMAAAVDLATGTFGRVDGWIHAAGVPLADAVQWIGTTDRAAWRATMAPKVLGALVLEDVFAGRPVDFGCLVSSLASVVGGTGYAAYAAANTFLDTLALSHEQLLSVDWEAWDLPGPDAGTAETGGGTPDAGGSAAVRELRALALRPKDGIDAFELLMRNPGERRLAVSTVDLEARRIRWAGPPDGAKPAGGAAPVAADLGPGLEQRLAEVWGDVLRTDIDRYDVSLFDMGGDSLLIVELALRIEERLGIPTQATDLLEAPTVDHLAARIRADAGETTDDDAMAKADQRAVLRSRRRSARRDRKDRDA</sequence>
<dbReference type="InterPro" id="IPR018201">
    <property type="entry name" value="Ketoacyl_synth_AS"/>
</dbReference>
<organism evidence="12 13">
    <name type="scientific">Streptomyces niveus</name>
    <name type="common">Streptomyces spheroides</name>
    <dbReference type="NCBI Taxonomy" id="193462"/>
    <lineage>
        <taxon>Bacteria</taxon>
        <taxon>Bacillati</taxon>
        <taxon>Actinomycetota</taxon>
        <taxon>Actinomycetes</taxon>
        <taxon>Kitasatosporales</taxon>
        <taxon>Streptomycetaceae</taxon>
        <taxon>Streptomyces</taxon>
    </lineage>
</organism>
<dbReference type="SUPFAM" id="SSF52151">
    <property type="entry name" value="FabD/lysophospholipase-like"/>
    <property type="match status" value="1"/>
</dbReference>
<evidence type="ECO:0000313" key="12">
    <source>
        <dbReference type="EMBL" id="AQU69569.1"/>
    </source>
</evidence>
<dbReference type="SMART" id="SM00827">
    <property type="entry name" value="PKS_AT"/>
    <property type="match status" value="1"/>
</dbReference>
<dbReference type="Pfam" id="PF16197">
    <property type="entry name" value="KAsynt_C_assoc"/>
    <property type="match status" value="1"/>
</dbReference>
<dbReference type="GO" id="GO:0071770">
    <property type="term" value="P:DIM/DIP cell wall layer assembly"/>
    <property type="evidence" value="ECO:0007669"/>
    <property type="project" value="TreeGrafter"/>
</dbReference>
<evidence type="ECO:0000259" key="10">
    <source>
        <dbReference type="PROSITE" id="PS50075"/>
    </source>
</evidence>
<dbReference type="EMBL" id="CP018047">
    <property type="protein sequence ID" value="AQU69569.1"/>
    <property type="molecule type" value="Genomic_DNA"/>
</dbReference>
<dbReference type="InterPro" id="IPR009081">
    <property type="entry name" value="PP-bd_ACP"/>
</dbReference>
<dbReference type="InterPro" id="IPR016035">
    <property type="entry name" value="Acyl_Trfase/lysoPLipase"/>
</dbReference>
<dbReference type="GO" id="GO:0006633">
    <property type="term" value="P:fatty acid biosynthetic process"/>
    <property type="evidence" value="ECO:0007669"/>
    <property type="project" value="InterPro"/>
</dbReference>
<dbReference type="InterPro" id="IPR020841">
    <property type="entry name" value="PKS_Beta-ketoAc_synthase_dom"/>
</dbReference>
<evidence type="ECO:0000259" key="11">
    <source>
        <dbReference type="PROSITE" id="PS52004"/>
    </source>
</evidence>
<dbReference type="Gene3D" id="3.40.50.720">
    <property type="entry name" value="NAD(P)-binding Rossmann-like Domain"/>
    <property type="match status" value="1"/>
</dbReference>
<evidence type="ECO:0000256" key="1">
    <source>
        <dbReference type="ARBA" id="ARBA00022450"/>
    </source>
</evidence>
<dbReference type="SMART" id="SM00822">
    <property type="entry name" value="PKS_KR"/>
    <property type="match status" value="1"/>
</dbReference>
<feature type="domain" description="Carrier" evidence="10">
    <location>
        <begin position="1334"/>
        <end position="1409"/>
    </location>
</feature>
<keyword evidence="8" id="KW-0012">Acyltransferase</keyword>
<dbReference type="Pfam" id="PF00109">
    <property type="entry name" value="ketoacyl-synt"/>
    <property type="match status" value="1"/>
</dbReference>
<feature type="region of interest" description="Disordered" evidence="9">
    <location>
        <begin position="1408"/>
        <end position="1443"/>
    </location>
</feature>
<feature type="region of interest" description="Disordered" evidence="9">
    <location>
        <begin position="426"/>
        <end position="462"/>
    </location>
</feature>
<dbReference type="InterPro" id="IPR036736">
    <property type="entry name" value="ACP-like_sf"/>
</dbReference>
<evidence type="ECO:0000313" key="13">
    <source>
        <dbReference type="Proteomes" id="UP000189677"/>
    </source>
</evidence>
<keyword evidence="6" id="KW-0045">Antibiotic biosynthesis</keyword>